<sequence length="73" mass="8080">MNRTLVIILLVAVGIYCLPTLLAAIATIFAILIGVFSAILGVGISLVVTLLPVIIVGYLIWWLVRDNRRNRQY</sequence>
<dbReference type="Proteomes" id="UP000523161">
    <property type="component" value="Unassembled WGS sequence"/>
</dbReference>
<evidence type="ECO:0000313" key="3">
    <source>
        <dbReference type="Proteomes" id="UP000523161"/>
    </source>
</evidence>
<protein>
    <recommendedName>
        <fullName evidence="4">Phage shock protein G</fullName>
    </recommendedName>
</protein>
<evidence type="ECO:0008006" key="4">
    <source>
        <dbReference type="Google" id="ProtNLM"/>
    </source>
</evidence>
<feature type="transmembrane region" description="Helical" evidence="1">
    <location>
        <begin position="39"/>
        <end position="64"/>
    </location>
</feature>
<dbReference type="EMBL" id="JABSOD010000001">
    <property type="protein sequence ID" value="NRQ41180.1"/>
    <property type="molecule type" value="Genomic_DNA"/>
</dbReference>
<evidence type="ECO:0000256" key="1">
    <source>
        <dbReference type="SAM" id="Phobius"/>
    </source>
</evidence>
<accession>A0A7Y5ANI2</accession>
<keyword evidence="1" id="KW-1133">Transmembrane helix</keyword>
<organism evidence="2 3">
    <name type="scientific">Rheinheimera lutimaris</name>
    <dbReference type="NCBI Taxonomy" id="2740584"/>
    <lineage>
        <taxon>Bacteria</taxon>
        <taxon>Pseudomonadati</taxon>
        <taxon>Pseudomonadota</taxon>
        <taxon>Gammaproteobacteria</taxon>
        <taxon>Chromatiales</taxon>
        <taxon>Chromatiaceae</taxon>
        <taxon>Rheinheimera</taxon>
    </lineage>
</organism>
<dbReference type="RefSeq" id="WP_173499426.1">
    <property type="nucleotide sequence ID" value="NZ_JABSOD010000001.1"/>
</dbReference>
<reference evidence="2 3" key="1">
    <citation type="submission" date="2020-06" db="EMBL/GenBank/DDBJ databases">
        <title>Rheinheimera sp. nov., a marine bacterium isolated from coastal.</title>
        <authorList>
            <person name="Yu Q."/>
            <person name="Qi Y."/>
            <person name="Pu J."/>
        </authorList>
    </citation>
    <scope>NUCLEOTIDE SEQUENCE [LARGE SCALE GENOMIC DNA]</scope>
    <source>
        <strain evidence="2 3">YQF-2</strain>
    </source>
</reference>
<dbReference type="AlphaFoldDB" id="A0A7Y5ANI2"/>
<comment type="caution">
    <text evidence="2">The sequence shown here is derived from an EMBL/GenBank/DDBJ whole genome shotgun (WGS) entry which is preliminary data.</text>
</comment>
<keyword evidence="1" id="KW-0812">Transmembrane</keyword>
<name>A0A7Y5ANI2_9GAMM</name>
<proteinExistence type="predicted"/>
<evidence type="ECO:0000313" key="2">
    <source>
        <dbReference type="EMBL" id="NRQ41180.1"/>
    </source>
</evidence>
<gene>
    <name evidence="2" type="ORF">HRH59_01135</name>
</gene>
<feature type="transmembrane region" description="Helical" evidence="1">
    <location>
        <begin position="7"/>
        <end position="33"/>
    </location>
</feature>
<keyword evidence="1" id="KW-0472">Membrane</keyword>
<keyword evidence="3" id="KW-1185">Reference proteome</keyword>